<name>A0ABX6K7L2_SALCS</name>
<evidence type="ECO:0000313" key="10">
    <source>
        <dbReference type="EMBL" id="QIR07511.1"/>
    </source>
</evidence>
<comment type="cofactor">
    <cofactor evidence="2">
        <name>Mg(2+)</name>
        <dbReference type="ChEBI" id="CHEBI:18420"/>
    </cofactor>
</comment>
<evidence type="ECO:0000256" key="1">
    <source>
        <dbReference type="ARBA" id="ARBA00001936"/>
    </source>
</evidence>
<evidence type="ECO:0000256" key="7">
    <source>
        <dbReference type="ARBA" id="ARBA00022842"/>
    </source>
</evidence>
<keyword evidence="3" id="KW-0540">Nuclease</keyword>
<evidence type="ECO:0000256" key="6">
    <source>
        <dbReference type="ARBA" id="ARBA00022801"/>
    </source>
</evidence>
<dbReference type="InterPro" id="IPR036691">
    <property type="entry name" value="Endo/exonu/phosph_ase_sf"/>
</dbReference>
<organism evidence="10 11">
    <name type="scientific">Salinivibrio costicola</name>
    <name type="common">Vibrio costicola</name>
    <dbReference type="NCBI Taxonomy" id="51367"/>
    <lineage>
        <taxon>Bacteria</taxon>
        <taxon>Pseudomonadati</taxon>
        <taxon>Pseudomonadota</taxon>
        <taxon>Gammaproteobacteria</taxon>
        <taxon>Vibrionales</taxon>
        <taxon>Vibrionaceae</taxon>
        <taxon>Salinivibrio</taxon>
    </lineage>
</organism>
<keyword evidence="7" id="KW-0460">Magnesium</keyword>
<sequence length="301" mass="34636">MLWAITCPSFALTIATWNFEWLTLKGDQRAGDRGDEDYHQLASVFEQLSPDVLAFQEVDSPAALARVVPSDQYTYYFSDRYPALRDKPNSQQLTGIAVRNGWTVSDPKDLRAIALPSFFGVPALRYATYVIITPPEQAPFHMLSVHLKSGCFHQSQGTRSCDKLNKQMRVLADWVSDRHHAGEHVVVAGDFNRYIGESDDAVWRDFQARLVEKSPTPPHLINVTASVRARCKARRYNHRTQSWNQVMYNRLVDHILVSEPLVKQWQYSYQHHFDYHTVMRYRLSDHCPVVAQFTPPATSQR</sequence>
<dbReference type="RefSeq" id="WP_167315113.1">
    <property type="nucleotide sequence ID" value="NZ_CP050267.1"/>
</dbReference>
<keyword evidence="8" id="KW-0234">DNA repair</keyword>
<evidence type="ECO:0000256" key="5">
    <source>
        <dbReference type="ARBA" id="ARBA00022763"/>
    </source>
</evidence>
<keyword evidence="5" id="KW-0227">DNA damage</keyword>
<evidence type="ECO:0000256" key="3">
    <source>
        <dbReference type="ARBA" id="ARBA00022722"/>
    </source>
</evidence>
<gene>
    <name evidence="10" type="ORF">HBA18_13910</name>
</gene>
<evidence type="ECO:0000259" key="9">
    <source>
        <dbReference type="Pfam" id="PF03372"/>
    </source>
</evidence>
<evidence type="ECO:0000256" key="8">
    <source>
        <dbReference type="ARBA" id="ARBA00023204"/>
    </source>
</evidence>
<feature type="domain" description="Endonuclease/exonuclease/phosphatase" evidence="9">
    <location>
        <begin position="15"/>
        <end position="286"/>
    </location>
</feature>
<dbReference type="InterPro" id="IPR051547">
    <property type="entry name" value="TDP2-like"/>
</dbReference>
<evidence type="ECO:0000313" key="11">
    <source>
        <dbReference type="Proteomes" id="UP000501408"/>
    </source>
</evidence>
<protein>
    <recommendedName>
        <fullName evidence="9">Endonuclease/exonuclease/phosphatase domain-containing protein</fullName>
    </recommendedName>
</protein>
<evidence type="ECO:0000256" key="2">
    <source>
        <dbReference type="ARBA" id="ARBA00001946"/>
    </source>
</evidence>
<accession>A0ABX6K7L2</accession>
<reference evidence="10 11" key="1">
    <citation type="submission" date="2020-03" db="EMBL/GenBank/DDBJ databases">
        <title>Genome mining reveals the biosynthetic pathways of PHA and ectoines of the halophilic strain Salinivibrio costicola M318 isolated from fermented shrimp paste.</title>
        <authorList>
            <person name="Doan T.V."/>
            <person name="Tran L.T."/>
            <person name="Trieu T.A."/>
            <person name="Nguyen Q.V."/>
            <person name="Quach T.N."/>
            <person name="Phi T.Q."/>
            <person name="Kumar S."/>
        </authorList>
    </citation>
    <scope>NUCLEOTIDE SEQUENCE [LARGE SCALE GENOMIC DNA]</scope>
    <source>
        <strain evidence="10 11">M318</strain>
    </source>
</reference>
<keyword evidence="4" id="KW-0479">Metal-binding</keyword>
<comment type="cofactor">
    <cofactor evidence="1">
        <name>Mn(2+)</name>
        <dbReference type="ChEBI" id="CHEBI:29035"/>
    </cofactor>
</comment>
<keyword evidence="11" id="KW-1185">Reference proteome</keyword>
<dbReference type="SUPFAM" id="SSF56219">
    <property type="entry name" value="DNase I-like"/>
    <property type="match status" value="1"/>
</dbReference>
<dbReference type="EMBL" id="CP050267">
    <property type="protein sequence ID" value="QIR07511.1"/>
    <property type="molecule type" value="Genomic_DNA"/>
</dbReference>
<dbReference type="Pfam" id="PF03372">
    <property type="entry name" value="Exo_endo_phos"/>
    <property type="match status" value="1"/>
</dbReference>
<dbReference type="PANTHER" id="PTHR15822">
    <property type="entry name" value="TRAF AND TNF RECEPTOR-ASSOCIATED PROTEIN"/>
    <property type="match status" value="1"/>
</dbReference>
<dbReference type="InterPro" id="IPR005135">
    <property type="entry name" value="Endo/exonuclease/phosphatase"/>
</dbReference>
<dbReference type="PANTHER" id="PTHR15822:SF4">
    <property type="entry name" value="TYROSYL-DNA PHOSPHODIESTERASE 2"/>
    <property type="match status" value="1"/>
</dbReference>
<dbReference type="Proteomes" id="UP000501408">
    <property type="component" value="Chromosome 2"/>
</dbReference>
<evidence type="ECO:0000256" key="4">
    <source>
        <dbReference type="ARBA" id="ARBA00022723"/>
    </source>
</evidence>
<proteinExistence type="predicted"/>
<dbReference type="Gene3D" id="3.60.10.10">
    <property type="entry name" value="Endonuclease/exonuclease/phosphatase"/>
    <property type="match status" value="1"/>
</dbReference>
<keyword evidence="6" id="KW-0378">Hydrolase</keyword>